<dbReference type="Proteomes" id="UP000196158">
    <property type="component" value="Unassembled WGS sequence"/>
</dbReference>
<evidence type="ECO:0000256" key="1">
    <source>
        <dbReference type="ARBA" id="ARBA00022806"/>
    </source>
</evidence>
<dbReference type="PANTHER" id="PTHR10887">
    <property type="entry name" value="DNA2/NAM7 HELICASE FAMILY"/>
    <property type="match status" value="1"/>
</dbReference>
<dbReference type="GO" id="GO:0000184">
    <property type="term" value="P:nuclear-transcribed mRNA catabolic process, nonsense-mediated decay"/>
    <property type="evidence" value="ECO:0007669"/>
    <property type="project" value="TreeGrafter"/>
</dbReference>
<dbReference type="CDD" id="cd18808">
    <property type="entry name" value="SF1_C_Upf1"/>
    <property type="match status" value="1"/>
</dbReference>
<dbReference type="FunFam" id="3.40.50.300:FF:002019">
    <property type="entry name" value="DNA helicase I"/>
    <property type="match status" value="1"/>
</dbReference>
<keyword evidence="1 5" id="KW-0547">Nucleotide-binding</keyword>
<dbReference type="InterPro" id="IPR045055">
    <property type="entry name" value="DNA2/NAM7-like"/>
</dbReference>
<dbReference type="Pfam" id="PF13086">
    <property type="entry name" value="AAA_11"/>
    <property type="match status" value="2"/>
</dbReference>
<keyword evidence="6" id="KW-1185">Reference proteome</keyword>
<evidence type="ECO:0000313" key="6">
    <source>
        <dbReference type="Proteomes" id="UP000196158"/>
    </source>
</evidence>
<feature type="compositionally biased region" description="Low complexity" evidence="2">
    <location>
        <begin position="213"/>
        <end position="229"/>
    </location>
</feature>
<dbReference type="InterPro" id="IPR047187">
    <property type="entry name" value="SF1_C_Upf1"/>
</dbReference>
<feature type="compositionally biased region" description="Low complexity" evidence="2">
    <location>
        <begin position="296"/>
        <end position="311"/>
    </location>
</feature>
<dbReference type="GO" id="GO:0003724">
    <property type="term" value="F:RNA helicase activity"/>
    <property type="evidence" value="ECO:0007669"/>
    <property type="project" value="TreeGrafter"/>
</dbReference>
<dbReference type="OrthoDB" id="6513042at2759"/>
<dbReference type="InterPro" id="IPR041679">
    <property type="entry name" value="DNA2/NAM7-like_C"/>
</dbReference>
<dbReference type="SUPFAM" id="SSF52540">
    <property type="entry name" value="P-loop containing nucleoside triphosphate hydrolases"/>
    <property type="match status" value="1"/>
</dbReference>
<gene>
    <name evidence="5" type="ORF">KASA_0K03531G</name>
</gene>
<reference evidence="5 6" key="1">
    <citation type="submission" date="2017-04" db="EMBL/GenBank/DDBJ databases">
        <authorList>
            <person name="Afonso C.L."/>
            <person name="Miller P.J."/>
            <person name="Scott M.A."/>
            <person name="Spackman E."/>
            <person name="Goraichik I."/>
            <person name="Dimitrov K.M."/>
            <person name="Suarez D.L."/>
            <person name="Swayne D.E."/>
        </authorList>
    </citation>
    <scope>NUCLEOTIDE SEQUENCE [LARGE SCALE GENOMIC DNA]</scope>
</reference>
<organism evidence="5 6">
    <name type="scientific">Maudiozyma saulgeensis</name>
    <dbReference type="NCBI Taxonomy" id="1789683"/>
    <lineage>
        <taxon>Eukaryota</taxon>
        <taxon>Fungi</taxon>
        <taxon>Dikarya</taxon>
        <taxon>Ascomycota</taxon>
        <taxon>Saccharomycotina</taxon>
        <taxon>Saccharomycetes</taxon>
        <taxon>Saccharomycetales</taxon>
        <taxon>Saccharomycetaceae</taxon>
        <taxon>Maudiozyma</taxon>
    </lineage>
</organism>
<sequence length="1131" mass="127962">MSSQFKCTTCDISGSGESLMKHLTSVRHKTIMDNKTHELVSCEECSNNNIHQLQIIRFGGDDMVLLCDPCFKELYSGITRPSTAYSLSNGTILMYWNRYITVRDCTCEQCGKDNNLNVDPNSKVYCNDCLKTKPNSKNYVSEDSGKFLYVLLSIKEPKLNSNNGKKNKRITRRKGRFAKKGKSIKSRNSNNDTNNNSSTTSGSGYSKGGRPATKSSSTSKTTTTGSSKFSSKKNNNKNPEGVLKKINAVAYRNRKDNTKIESSTKLNLRSFSGFKAVTSDTNLAATIEQNAERNISRSQSSSNLSGNKSNRPLGMNMALLNKPGELMRALSSTDLVNKGNKQNQKKDKNNKSKDEKNKKNKIKEKEPVKKNEKRKNEKKEKKESAPIIDASVSWGDSNGWGTASWDATPQPSSNKENIPTPKSKKEKTPPSKKEKTPPSKKHETETPTKSNNKNKKTEKKSKNDVEPAEEGVQIPKFNRFTPKLTFPDLTTYLDTFSQAMFLEQKLENAFLEDFQISWSKNTKERVFLVEFKTSGNEELKRLILPHLVGKTKNPFNERQPLMLTTIDESLVWYTFIKEVKEERNRIKLLLELFPWNKMSLPSKLGSKHLKLLPVSAQANRIMFAMTRITNPKFIDLLLGNKKLKPIYFNNRLKFSRSSLNKSQRDAIEYVLNNSVTLIQGPPGTGKTSTIEELIHQIIANFHSFPILCVAASNIAIDNIAEKFVNNTKGIKVLRIVSDRKESEYNMSHPLGKICLHNIVYDMLPPDLKREEDLLRSRGKSAISAKSEKRLFLAKGSLVNKITAQAQIICTTNITAGGRQLKSTKEIPTVIMDESTQSSEASTLVPLSLPGIKSFLFVGDEKQLSSFSNIPQLEMSLFERILLNGTCGEPQMLNTQYRMHPMISEFSIKRVYNDKLLNGVTEKQKSWPGIKYPLFFYQCDFGYEERAYSNGSNTGGFSYNNRYECEAILEIVYKLIKEKNIKLDNIGIITAYSAQRDLLSEILLNDPLINPSKQEMIRETDEDEYLNKNDYPGQNLQSHVVNIVNKLQIATVDSFQGHEKEFIIFSCVRNNADNKIGFLSDKRRLNVALTRAKNGLIIVGNKTVLKNGQTIWSDFIKFLETKKVIFDNLEDY</sequence>
<dbReference type="Pfam" id="PF13087">
    <property type="entry name" value="AAA_12"/>
    <property type="match status" value="1"/>
</dbReference>
<dbReference type="EMBL" id="FXLY01000008">
    <property type="protein sequence ID" value="SMN21666.1"/>
    <property type="molecule type" value="Genomic_DNA"/>
</dbReference>
<dbReference type="GO" id="GO:0005737">
    <property type="term" value="C:cytoplasm"/>
    <property type="evidence" value="ECO:0007669"/>
    <property type="project" value="TreeGrafter"/>
</dbReference>
<feature type="compositionally biased region" description="Low complexity" evidence="2">
    <location>
        <begin position="188"/>
        <end position="204"/>
    </location>
</feature>
<dbReference type="PANTHER" id="PTHR10887:SF317">
    <property type="entry name" value="ATP-DEPENDENT RNA HELICASE ECM32-RELATED"/>
    <property type="match status" value="1"/>
</dbReference>
<keyword evidence="1 5" id="KW-0378">Hydrolase</keyword>
<evidence type="ECO:0000259" key="3">
    <source>
        <dbReference type="Pfam" id="PF13086"/>
    </source>
</evidence>
<accession>A0A1X7R8V3</accession>
<feature type="compositionally biased region" description="Polar residues" evidence="2">
    <location>
        <begin position="394"/>
        <end position="417"/>
    </location>
</feature>
<feature type="region of interest" description="Disordered" evidence="2">
    <location>
        <begin position="160"/>
        <end position="244"/>
    </location>
</feature>
<feature type="compositionally biased region" description="Basic and acidic residues" evidence="2">
    <location>
        <begin position="344"/>
        <end position="384"/>
    </location>
</feature>
<feature type="domain" description="DNA2/NAM7 helicase helicase" evidence="3">
    <location>
        <begin position="659"/>
        <end position="743"/>
    </location>
</feature>
<feature type="domain" description="DNA2/NAM7 helicase helicase" evidence="3">
    <location>
        <begin position="776"/>
        <end position="865"/>
    </location>
</feature>
<feature type="region of interest" description="Disordered" evidence="2">
    <location>
        <begin position="291"/>
        <end position="316"/>
    </location>
</feature>
<name>A0A1X7R8V3_9SACH</name>
<feature type="domain" description="DNA2/NAM7 helicase-like C-terminal" evidence="4">
    <location>
        <begin position="872"/>
        <end position="1101"/>
    </location>
</feature>
<protein>
    <submittedName>
        <fullName evidence="5">Similar to Saccharomyces cerevisiae YER176W ECM32 DNA dependent ATPase/DNA helicase belonging to the Dna2p-and Nam7p-like family of helicases that is involved in modulating translation termination</fullName>
    </submittedName>
</protein>
<keyword evidence="1 5" id="KW-0347">Helicase</keyword>
<dbReference type="STRING" id="1789683.A0A1X7R8V3"/>
<dbReference type="AlphaFoldDB" id="A0A1X7R8V3"/>
<dbReference type="Gene3D" id="3.40.50.300">
    <property type="entry name" value="P-loop containing nucleotide triphosphate hydrolases"/>
    <property type="match status" value="2"/>
</dbReference>
<evidence type="ECO:0000259" key="4">
    <source>
        <dbReference type="Pfam" id="PF13087"/>
    </source>
</evidence>
<evidence type="ECO:0000256" key="2">
    <source>
        <dbReference type="SAM" id="MobiDB-lite"/>
    </source>
</evidence>
<feature type="compositionally biased region" description="Basic residues" evidence="2">
    <location>
        <begin position="165"/>
        <end position="185"/>
    </location>
</feature>
<feature type="region of interest" description="Disordered" evidence="2">
    <location>
        <begin position="333"/>
        <end position="471"/>
    </location>
</feature>
<feature type="compositionally biased region" description="Basic and acidic residues" evidence="2">
    <location>
        <begin position="426"/>
        <end position="446"/>
    </location>
</feature>
<dbReference type="InterPro" id="IPR041677">
    <property type="entry name" value="DNA2/NAM7_AAA_11"/>
</dbReference>
<keyword evidence="1 5" id="KW-0067">ATP-binding</keyword>
<proteinExistence type="predicted"/>
<dbReference type="InterPro" id="IPR027417">
    <property type="entry name" value="P-loop_NTPase"/>
</dbReference>
<dbReference type="GO" id="GO:0003678">
    <property type="term" value="F:DNA helicase activity"/>
    <property type="evidence" value="ECO:0007669"/>
    <property type="project" value="UniProtKB-ARBA"/>
</dbReference>
<evidence type="ECO:0000313" key="5">
    <source>
        <dbReference type="EMBL" id="SMN21666.1"/>
    </source>
</evidence>